<dbReference type="RefSeq" id="WP_344915029.1">
    <property type="nucleotide sequence ID" value="NZ_BAAAYO010000014.1"/>
</dbReference>
<evidence type="ECO:0000313" key="4">
    <source>
        <dbReference type="Proteomes" id="UP001589619"/>
    </source>
</evidence>
<dbReference type="PROSITE" id="PS51257">
    <property type="entry name" value="PROKAR_LIPOPROTEIN"/>
    <property type="match status" value="1"/>
</dbReference>
<dbReference type="SUPFAM" id="SSF53850">
    <property type="entry name" value="Periplasmic binding protein-like II"/>
    <property type="match status" value="1"/>
</dbReference>
<evidence type="ECO:0000256" key="2">
    <source>
        <dbReference type="SAM" id="SignalP"/>
    </source>
</evidence>
<dbReference type="InterPro" id="IPR050490">
    <property type="entry name" value="Bact_solute-bd_prot1"/>
</dbReference>
<dbReference type="PANTHER" id="PTHR43649:SF11">
    <property type="entry name" value="ABC TRANSPORTER SUBSTRATE-BINDING PROTEIN YESO-RELATED"/>
    <property type="match status" value="1"/>
</dbReference>
<evidence type="ECO:0000256" key="1">
    <source>
        <dbReference type="SAM" id="MobiDB-lite"/>
    </source>
</evidence>
<dbReference type="InterPro" id="IPR006059">
    <property type="entry name" value="SBP"/>
</dbReference>
<dbReference type="EMBL" id="JBHMAG010000013">
    <property type="protein sequence ID" value="MFB9753811.1"/>
    <property type="molecule type" value="Genomic_DNA"/>
</dbReference>
<proteinExistence type="predicted"/>
<protein>
    <submittedName>
        <fullName evidence="3">ABC transporter substrate-binding protein</fullName>
    </submittedName>
</protein>
<keyword evidence="4" id="KW-1185">Reference proteome</keyword>
<keyword evidence="2" id="KW-0732">Signal</keyword>
<dbReference type="PANTHER" id="PTHR43649">
    <property type="entry name" value="ARABINOSE-BINDING PROTEIN-RELATED"/>
    <property type="match status" value="1"/>
</dbReference>
<feature type="compositionally biased region" description="Polar residues" evidence="1">
    <location>
        <begin position="31"/>
        <end position="41"/>
    </location>
</feature>
<accession>A0ABV5VZV5</accession>
<feature type="signal peptide" evidence="2">
    <location>
        <begin position="1"/>
        <end position="26"/>
    </location>
</feature>
<comment type="caution">
    <text evidence="3">The sequence shown here is derived from an EMBL/GenBank/DDBJ whole genome shotgun (WGS) entry which is preliminary data.</text>
</comment>
<feature type="chain" id="PRO_5047105665" evidence="2">
    <location>
        <begin position="27"/>
        <end position="446"/>
    </location>
</feature>
<dbReference type="Proteomes" id="UP001589619">
    <property type="component" value="Unassembled WGS sequence"/>
</dbReference>
<dbReference type="Gene3D" id="3.40.190.10">
    <property type="entry name" value="Periplasmic binding protein-like II"/>
    <property type="match status" value="2"/>
</dbReference>
<dbReference type="Pfam" id="PF01547">
    <property type="entry name" value="SBP_bac_1"/>
    <property type="match status" value="1"/>
</dbReference>
<reference evidence="3 4" key="1">
    <citation type="submission" date="2024-09" db="EMBL/GenBank/DDBJ databases">
        <authorList>
            <person name="Sun Q."/>
            <person name="Mori K."/>
        </authorList>
    </citation>
    <scope>NUCLEOTIDE SEQUENCE [LARGE SCALE GENOMIC DNA]</scope>
    <source>
        <strain evidence="3 4">JCM 12520</strain>
    </source>
</reference>
<organism evidence="3 4">
    <name type="scientific">Paenibacillus hodogayensis</name>
    <dbReference type="NCBI Taxonomy" id="279208"/>
    <lineage>
        <taxon>Bacteria</taxon>
        <taxon>Bacillati</taxon>
        <taxon>Bacillota</taxon>
        <taxon>Bacilli</taxon>
        <taxon>Bacillales</taxon>
        <taxon>Paenibacillaceae</taxon>
        <taxon>Paenibacillus</taxon>
    </lineage>
</organism>
<name>A0ABV5VZV5_9BACL</name>
<sequence>MPNIIKRGVVLAAAASLALMSACSNGGTGTGADSSGKTPNASPGAVSSPKKENIELTVAWWGAQARHDLTIKVIDLFQKKYPHIKINTQYSAYDGYMDKLNVQFSAGNAPDVIQYGGSLPEFVSRGVVLPLDPYVGKIFHIENIDKSMVDAAKFDGKLYGISLGSNARTIVVNNTLLQKYGLSVPPNNWTWDDVKKLGIQFAAASNGAYLLKGFDFDLNGFEYFVNQRGKFLHKNGLIGFDKQDVMDWFVLFDDLRKNKVIPPSDFQTAEPKEIENSYLVKQKYAMALISSNQLEASQVVMKDQLSLHDLPHNAQGSGVPLRPSMFMAGYAKTKHPEEVAAFLDFMVNDPEATKILGSERGIPVSSKVRDQLKTSLNPTDKLVYEYVEYIGGSSKAPYTPDLPGVSESTKLFQVTSDKIGFKQLTLEKAVDELWTELEKIMKKYAK</sequence>
<evidence type="ECO:0000313" key="3">
    <source>
        <dbReference type="EMBL" id="MFB9753811.1"/>
    </source>
</evidence>
<feature type="region of interest" description="Disordered" evidence="1">
    <location>
        <begin position="28"/>
        <end position="48"/>
    </location>
</feature>
<gene>
    <name evidence="3" type="ORF">ACFFNY_19760</name>
</gene>